<dbReference type="Gene3D" id="1.25.40.280">
    <property type="entry name" value="alix/aip1 like domains"/>
    <property type="match status" value="1"/>
</dbReference>
<reference evidence="2" key="1">
    <citation type="journal article" date="2023" name="Insect Mol. Biol.">
        <title>Genome sequencing provides insights into the evolution of gene families encoding plant cell wall-degrading enzymes in longhorned beetles.</title>
        <authorList>
            <person name="Shin N.R."/>
            <person name="Okamura Y."/>
            <person name="Kirsch R."/>
            <person name="Pauchet Y."/>
        </authorList>
    </citation>
    <scope>NUCLEOTIDE SEQUENCE</scope>
    <source>
        <strain evidence="2">RBIC_L_NR</strain>
    </source>
</reference>
<proteinExistence type="predicted"/>
<gene>
    <name evidence="2" type="ORF">NQ314_014825</name>
</gene>
<feature type="domain" description="BRO1" evidence="1">
    <location>
        <begin position="3"/>
        <end position="84"/>
    </location>
</feature>
<dbReference type="Proteomes" id="UP001162156">
    <property type="component" value="Unassembled WGS sequence"/>
</dbReference>
<accession>A0AAV8X102</accession>
<organism evidence="2 3">
    <name type="scientific">Rhamnusium bicolor</name>
    <dbReference type="NCBI Taxonomy" id="1586634"/>
    <lineage>
        <taxon>Eukaryota</taxon>
        <taxon>Metazoa</taxon>
        <taxon>Ecdysozoa</taxon>
        <taxon>Arthropoda</taxon>
        <taxon>Hexapoda</taxon>
        <taxon>Insecta</taxon>
        <taxon>Pterygota</taxon>
        <taxon>Neoptera</taxon>
        <taxon>Endopterygota</taxon>
        <taxon>Coleoptera</taxon>
        <taxon>Polyphaga</taxon>
        <taxon>Cucujiformia</taxon>
        <taxon>Chrysomeloidea</taxon>
        <taxon>Cerambycidae</taxon>
        <taxon>Lepturinae</taxon>
        <taxon>Rhagiini</taxon>
        <taxon>Rhamnusium</taxon>
    </lineage>
</organism>
<dbReference type="InterPro" id="IPR038499">
    <property type="entry name" value="BRO1_sf"/>
</dbReference>
<dbReference type="Pfam" id="PF03097">
    <property type="entry name" value="BRO1"/>
    <property type="match status" value="1"/>
</dbReference>
<evidence type="ECO:0000313" key="2">
    <source>
        <dbReference type="EMBL" id="KAJ8932227.1"/>
    </source>
</evidence>
<dbReference type="InterPro" id="IPR004328">
    <property type="entry name" value="BRO1_dom"/>
</dbReference>
<dbReference type="PANTHER" id="PTHR23031:SF15">
    <property type="entry name" value="LD12055P"/>
    <property type="match status" value="1"/>
</dbReference>
<dbReference type="InterPro" id="IPR047138">
    <property type="entry name" value="RHPN1_2"/>
</dbReference>
<sequence>MGAAQARECLLEKLLLQSEDNRSIDICLDLAQEASHLADCYSHVNQLITNDLVRDYVPYSWNSLVQVKREYYTGMAHYQVASGVLHKEATEMSPTTKDTLLYLHAEAVLAQLDIRLPKDESERRLLGM</sequence>
<dbReference type="PANTHER" id="PTHR23031">
    <property type="entry name" value="RHOPHILIN"/>
    <property type="match status" value="1"/>
</dbReference>
<evidence type="ECO:0000313" key="3">
    <source>
        <dbReference type="Proteomes" id="UP001162156"/>
    </source>
</evidence>
<dbReference type="AlphaFoldDB" id="A0AAV8X102"/>
<dbReference type="EMBL" id="JANEYF010004084">
    <property type="protein sequence ID" value="KAJ8932227.1"/>
    <property type="molecule type" value="Genomic_DNA"/>
</dbReference>
<protein>
    <recommendedName>
        <fullName evidence="1">BRO1 domain-containing protein</fullName>
    </recommendedName>
</protein>
<dbReference type="GO" id="GO:0051497">
    <property type="term" value="P:negative regulation of stress fiber assembly"/>
    <property type="evidence" value="ECO:0007669"/>
    <property type="project" value="TreeGrafter"/>
</dbReference>
<evidence type="ECO:0000259" key="1">
    <source>
        <dbReference type="Pfam" id="PF03097"/>
    </source>
</evidence>
<keyword evidence="3" id="KW-1185">Reference proteome</keyword>
<comment type="caution">
    <text evidence="2">The sequence shown here is derived from an EMBL/GenBank/DDBJ whole genome shotgun (WGS) entry which is preliminary data.</text>
</comment>
<name>A0AAV8X102_9CUCU</name>